<gene>
    <name evidence="4" type="ORF">CCAND38_80080</name>
</gene>
<proteinExistence type="inferred from homology"/>
<dbReference type="GO" id="GO:0046872">
    <property type="term" value="F:metal ion binding"/>
    <property type="evidence" value="ECO:0007669"/>
    <property type="project" value="UniProtKB-KW"/>
</dbReference>
<keyword evidence="2 3" id="KW-0479">Metal-binding</keyword>
<dbReference type="InterPro" id="IPR034660">
    <property type="entry name" value="DinB/YfiT-like"/>
</dbReference>
<dbReference type="AlphaFoldDB" id="A0A0B7IH96"/>
<comment type="similarity">
    <text evidence="1">Belongs to the DinB family.</text>
</comment>
<dbReference type="Gene3D" id="1.20.120.450">
    <property type="entry name" value="dinb family like domain"/>
    <property type="match status" value="1"/>
</dbReference>
<evidence type="ECO:0000256" key="2">
    <source>
        <dbReference type="ARBA" id="ARBA00022723"/>
    </source>
</evidence>
<evidence type="ECO:0000313" key="5">
    <source>
        <dbReference type="Proteomes" id="UP000045051"/>
    </source>
</evidence>
<evidence type="ECO:0000256" key="3">
    <source>
        <dbReference type="PIRSR" id="PIRSR607837-1"/>
    </source>
</evidence>
<dbReference type="InterPro" id="IPR007837">
    <property type="entry name" value="DinB"/>
</dbReference>
<protein>
    <submittedName>
        <fullName evidence="4">DinB family protein</fullName>
    </submittedName>
</protein>
<dbReference type="SUPFAM" id="SSF109854">
    <property type="entry name" value="DinB/YfiT-like putative metalloenzymes"/>
    <property type="match status" value="1"/>
</dbReference>
<dbReference type="EMBL" id="CDOI01000195">
    <property type="protein sequence ID" value="CEN49367.1"/>
    <property type="molecule type" value="Genomic_DNA"/>
</dbReference>
<organism evidence="4 5">
    <name type="scientific">Capnocytophaga canis</name>
    <dbReference type="NCBI Taxonomy" id="1848903"/>
    <lineage>
        <taxon>Bacteria</taxon>
        <taxon>Pseudomonadati</taxon>
        <taxon>Bacteroidota</taxon>
        <taxon>Flavobacteriia</taxon>
        <taxon>Flavobacteriales</taxon>
        <taxon>Flavobacteriaceae</taxon>
        <taxon>Capnocytophaga</taxon>
    </lineage>
</organism>
<dbReference type="RefSeq" id="WP_042345293.1">
    <property type="nucleotide sequence ID" value="NZ_CDOI01000195.1"/>
</dbReference>
<name>A0A0B7IH96_9FLAO</name>
<sequence>MSKDIVTPQEWIANWQSNRRLTRKVIEAFPEKELFEFSIGGMRPFANIVDELLYVVNLSIKQISENQVIEFSDFMGYAGKTKAEILTHWDKTTALIQKFGKETSQEKYREVFNMFGMYNYALIENLIYLLENEIHHRGQGYVYLRALGIEPPAFYGEY</sequence>
<reference evidence="4 5" key="1">
    <citation type="submission" date="2015-01" db="EMBL/GenBank/DDBJ databases">
        <authorList>
            <person name="Xiang T."/>
            <person name="Song Y."/>
            <person name="Huang L."/>
            <person name="Wang B."/>
            <person name="Wu P."/>
        </authorList>
    </citation>
    <scope>NUCLEOTIDE SEQUENCE [LARGE SCALE GENOMIC DNA]</scope>
    <source>
        <strain evidence="4 5">CcD38</strain>
    </source>
</reference>
<evidence type="ECO:0000313" key="4">
    <source>
        <dbReference type="EMBL" id="CEN49367.1"/>
    </source>
</evidence>
<keyword evidence="5" id="KW-1185">Reference proteome</keyword>
<accession>A0A0B7IH96</accession>
<dbReference type="Proteomes" id="UP000045051">
    <property type="component" value="Unassembled WGS sequence"/>
</dbReference>
<dbReference type="Pfam" id="PF05163">
    <property type="entry name" value="DinB"/>
    <property type="match status" value="1"/>
</dbReference>
<feature type="binding site" evidence="3">
    <location>
        <position position="136"/>
    </location>
    <ligand>
        <name>a divalent metal cation</name>
        <dbReference type="ChEBI" id="CHEBI:60240"/>
    </ligand>
</feature>
<evidence type="ECO:0000256" key="1">
    <source>
        <dbReference type="ARBA" id="ARBA00008635"/>
    </source>
</evidence>